<dbReference type="AlphaFoldDB" id="A0A6S6SPI7"/>
<feature type="region of interest" description="Disordered" evidence="1">
    <location>
        <begin position="64"/>
        <end position="83"/>
    </location>
</feature>
<protein>
    <submittedName>
        <fullName evidence="2">Uncharacterized protein</fullName>
    </submittedName>
</protein>
<name>A0A6S6SPI7_9BACT</name>
<proteinExistence type="predicted"/>
<reference evidence="2" key="1">
    <citation type="submission" date="2020-01" db="EMBL/GenBank/DDBJ databases">
        <authorList>
            <person name="Meier V. D."/>
            <person name="Meier V D."/>
        </authorList>
    </citation>
    <scope>NUCLEOTIDE SEQUENCE</scope>
    <source>
        <strain evidence="2">HLG_WM_MAG_01</strain>
    </source>
</reference>
<gene>
    <name evidence="2" type="ORF">HELGO_WM2973</name>
</gene>
<organism evidence="2">
    <name type="scientific">uncultured Sulfurovum sp</name>
    <dbReference type="NCBI Taxonomy" id="269237"/>
    <lineage>
        <taxon>Bacteria</taxon>
        <taxon>Pseudomonadati</taxon>
        <taxon>Campylobacterota</taxon>
        <taxon>Epsilonproteobacteria</taxon>
        <taxon>Campylobacterales</taxon>
        <taxon>Sulfurovaceae</taxon>
        <taxon>Sulfurovum</taxon>
        <taxon>environmental samples</taxon>
    </lineage>
</organism>
<accession>A0A6S6SPI7</accession>
<evidence type="ECO:0000313" key="2">
    <source>
        <dbReference type="EMBL" id="CAA6805224.1"/>
    </source>
</evidence>
<dbReference type="EMBL" id="CACVAS010000036">
    <property type="protein sequence ID" value="CAA6805224.1"/>
    <property type="molecule type" value="Genomic_DNA"/>
</dbReference>
<sequence length="127" mass="13998">MVDVGYQYYNGDIGGWYAAGLLGATALGGKAGGKAFEYSAGVRIQGPWSISDLKRGLWGKSPRDLGSPHLHHRGQMPGSGIDELPSEYHLGTPNLHPNKYNQGVTANMRQSDRELHWWYRAQEMGAR</sequence>
<evidence type="ECO:0000256" key="1">
    <source>
        <dbReference type="SAM" id="MobiDB-lite"/>
    </source>
</evidence>